<keyword evidence="4" id="KW-1185">Reference proteome</keyword>
<evidence type="ECO:0000259" key="2">
    <source>
        <dbReference type="PROSITE" id="PS50887"/>
    </source>
</evidence>
<keyword evidence="1" id="KW-0812">Transmembrane</keyword>
<accession>A0A365L6Y7</accession>
<feature type="transmembrane region" description="Helical" evidence="1">
    <location>
        <begin position="40"/>
        <end position="64"/>
    </location>
</feature>
<dbReference type="Pfam" id="PF00990">
    <property type="entry name" value="GGDEF"/>
    <property type="match status" value="1"/>
</dbReference>
<dbReference type="InterPro" id="IPR029787">
    <property type="entry name" value="Nucleotide_cyclase"/>
</dbReference>
<comment type="caution">
    <text evidence="3">The sequence shown here is derived from an EMBL/GenBank/DDBJ whole genome shotgun (WGS) entry which is preliminary data.</text>
</comment>
<organism evidence="3 4">
    <name type="scientific">Planococcus halotolerans</name>
    <dbReference type="NCBI Taxonomy" id="2233542"/>
    <lineage>
        <taxon>Bacteria</taxon>
        <taxon>Bacillati</taxon>
        <taxon>Bacillota</taxon>
        <taxon>Bacilli</taxon>
        <taxon>Bacillales</taxon>
        <taxon>Caryophanaceae</taxon>
        <taxon>Planococcus</taxon>
    </lineage>
</organism>
<evidence type="ECO:0000313" key="3">
    <source>
        <dbReference type="EMBL" id="RAZ81168.1"/>
    </source>
</evidence>
<dbReference type="SUPFAM" id="SSF55073">
    <property type="entry name" value="Nucleotide cyclase"/>
    <property type="match status" value="1"/>
</dbReference>
<dbReference type="NCBIfam" id="TIGR00254">
    <property type="entry name" value="GGDEF"/>
    <property type="match status" value="1"/>
</dbReference>
<evidence type="ECO:0000313" key="4">
    <source>
        <dbReference type="Proteomes" id="UP000251002"/>
    </source>
</evidence>
<dbReference type="SMART" id="SM00267">
    <property type="entry name" value="GGDEF"/>
    <property type="match status" value="1"/>
</dbReference>
<dbReference type="Gene3D" id="3.30.70.270">
    <property type="match status" value="1"/>
</dbReference>
<dbReference type="InterPro" id="IPR052163">
    <property type="entry name" value="DGC-Regulatory_Protein"/>
</dbReference>
<dbReference type="EMBL" id="QLZR01000001">
    <property type="protein sequence ID" value="RAZ81168.1"/>
    <property type="molecule type" value="Genomic_DNA"/>
</dbReference>
<keyword evidence="1" id="KW-1133">Transmembrane helix</keyword>
<gene>
    <name evidence="3" type="ORF">DP120_02460</name>
</gene>
<sequence length="290" mass="32634">MRKNYSVYMFGAFLGTGSLIGLAFASIVRFLIAVPENEVLSLYLLALGAGLVSGAASFLINYSFIRSIIGHFREVLARIHEEDYRARVNFSGGDMIGLLADDVNCALEHLEEKNDEVLHDELTGLPNRQFLKQYHRKNSGWLAQQKTAFLFFDLDKFKEINDQYGHLYGDKVLIEVAGRIRAALAEDEFLVRLSGDEFLLVAKLSEDCKGKDLAEQLMALFFEPFNINGTLQQLHTSIGVSNAPTDGENLADLIRKADFAMYKAKKQEGLSYYLFQQQGEVHVAEMVERC</sequence>
<dbReference type="PANTHER" id="PTHR46663:SF2">
    <property type="entry name" value="GGDEF DOMAIN-CONTAINING PROTEIN"/>
    <property type="match status" value="1"/>
</dbReference>
<proteinExistence type="predicted"/>
<reference evidence="3 4" key="1">
    <citation type="submission" date="2018-06" db="EMBL/GenBank/DDBJ databases">
        <title>The draft genome sequences of strains SCU63 and S1.</title>
        <authorList>
            <person name="Gan L."/>
        </authorList>
    </citation>
    <scope>NUCLEOTIDE SEQUENCE [LARGE SCALE GENOMIC DNA]</scope>
    <source>
        <strain evidence="3 4">SCU63</strain>
    </source>
</reference>
<dbReference type="InterPro" id="IPR000160">
    <property type="entry name" value="GGDEF_dom"/>
</dbReference>
<dbReference type="PANTHER" id="PTHR46663">
    <property type="entry name" value="DIGUANYLATE CYCLASE DGCT-RELATED"/>
    <property type="match status" value="1"/>
</dbReference>
<dbReference type="Proteomes" id="UP000251002">
    <property type="component" value="Unassembled WGS sequence"/>
</dbReference>
<protein>
    <recommendedName>
        <fullName evidence="2">GGDEF domain-containing protein</fullName>
    </recommendedName>
</protein>
<dbReference type="CDD" id="cd01949">
    <property type="entry name" value="GGDEF"/>
    <property type="match status" value="1"/>
</dbReference>
<dbReference type="RefSeq" id="WP_112221591.1">
    <property type="nucleotide sequence ID" value="NZ_CP196859.1"/>
</dbReference>
<dbReference type="PROSITE" id="PS50887">
    <property type="entry name" value="GGDEF"/>
    <property type="match status" value="1"/>
</dbReference>
<dbReference type="AlphaFoldDB" id="A0A365L6Y7"/>
<name>A0A365L6Y7_9BACL</name>
<keyword evidence="1" id="KW-0472">Membrane</keyword>
<evidence type="ECO:0000256" key="1">
    <source>
        <dbReference type="SAM" id="Phobius"/>
    </source>
</evidence>
<dbReference type="InterPro" id="IPR043128">
    <property type="entry name" value="Rev_trsase/Diguanyl_cyclase"/>
</dbReference>
<feature type="transmembrane region" description="Helical" evidence="1">
    <location>
        <begin position="7"/>
        <end position="34"/>
    </location>
</feature>
<feature type="domain" description="GGDEF" evidence="2">
    <location>
        <begin position="145"/>
        <end position="278"/>
    </location>
</feature>